<protein>
    <recommendedName>
        <fullName evidence="1">Reverse transcriptase domain-containing protein</fullName>
    </recommendedName>
</protein>
<sequence>MDWLAKYHTVIVYDKKIIRIPYEDEVLIIEGGGCNGGTARSIVYSKIYLRSGYHQLIVREEDIPYAAFKSLYGHYEFQVMPFGLTNTPAVFRDLMNRVCKPYLDKVMIVFIDDILIYSKNQKEHEGHIKLILSLLKKEKLLAKFSKCEFWLSKVKFLDHVIDSEGIHVDPAKIKKLCGALILALPEWSENLVVYCDASHKGLGVVLMQMEKVIAYVSRQLKVHEKNCTTHDLELGAHILDQKELNMRQRQWLELLSDYDCEICYHPGKANVVVDALNQKERIKPLVTSLEKEVTELKKNDPLNTQVTALVDEHLESRLGAIRDEFMSYLSTSITARITEQVKSQLPQILPKEVSNFAPPVIKIILIESLENAVLAKESSQPKSTYEAASLRIE</sequence>
<organism evidence="2">
    <name type="scientific">Tanacetum cinerariifolium</name>
    <name type="common">Dalmatian daisy</name>
    <name type="synonym">Chrysanthemum cinerariifolium</name>
    <dbReference type="NCBI Taxonomy" id="118510"/>
    <lineage>
        <taxon>Eukaryota</taxon>
        <taxon>Viridiplantae</taxon>
        <taxon>Streptophyta</taxon>
        <taxon>Embryophyta</taxon>
        <taxon>Tracheophyta</taxon>
        <taxon>Spermatophyta</taxon>
        <taxon>Magnoliopsida</taxon>
        <taxon>eudicotyledons</taxon>
        <taxon>Gunneridae</taxon>
        <taxon>Pentapetalae</taxon>
        <taxon>asterids</taxon>
        <taxon>campanulids</taxon>
        <taxon>Asterales</taxon>
        <taxon>Asteraceae</taxon>
        <taxon>Asteroideae</taxon>
        <taxon>Anthemideae</taxon>
        <taxon>Anthemidinae</taxon>
        <taxon>Tanacetum</taxon>
    </lineage>
</organism>
<gene>
    <name evidence="2" type="ORF">Tci_648901</name>
</gene>
<name>A0A699KA41_TANCI</name>
<comment type="caution">
    <text evidence="2">The sequence shown here is derived from an EMBL/GenBank/DDBJ whole genome shotgun (WGS) entry which is preliminary data.</text>
</comment>
<dbReference type="CDD" id="cd01647">
    <property type="entry name" value="RT_LTR"/>
    <property type="match status" value="1"/>
</dbReference>
<evidence type="ECO:0000313" key="2">
    <source>
        <dbReference type="EMBL" id="GFA76929.1"/>
    </source>
</evidence>
<dbReference type="Pfam" id="PF17919">
    <property type="entry name" value="RT_RNaseH_2"/>
    <property type="match status" value="1"/>
</dbReference>
<dbReference type="PANTHER" id="PTHR24559">
    <property type="entry name" value="TRANSPOSON TY3-I GAG-POL POLYPROTEIN"/>
    <property type="match status" value="1"/>
</dbReference>
<dbReference type="Gene3D" id="3.30.70.270">
    <property type="match status" value="1"/>
</dbReference>
<dbReference type="InterPro" id="IPR043128">
    <property type="entry name" value="Rev_trsase/Diguanyl_cyclase"/>
</dbReference>
<dbReference type="InterPro" id="IPR041577">
    <property type="entry name" value="RT_RNaseH_2"/>
</dbReference>
<dbReference type="InterPro" id="IPR043502">
    <property type="entry name" value="DNA/RNA_pol_sf"/>
</dbReference>
<feature type="non-terminal residue" evidence="2">
    <location>
        <position position="393"/>
    </location>
</feature>
<dbReference type="SUPFAM" id="SSF56672">
    <property type="entry name" value="DNA/RNA polymerases"/>
    <property type="match status" value="1"/>
</dbReference>
<reference evidence="2" key="1">
    <citation type="journal article" date="2019" name="Sci. Rep.">
        <title>Draft genome of Tanacetum cinerariifolium, the natural source of mosquito coil.</title>
        <authorList>
            <person name="Yamashiro T."/>
            <person name="Shiraishi A."/>
            <person name="Satake H."/>
            <person name="Nakayama K."/>
        </authorList>
    </citation>
    <scope>NUCLEOTIDE SEQUENCE</scope>
</reference>
<dbReference type="Gene3D" id="3.10.10.10">
    <property type="entry name" value="HIV Type 1 Reverse Transcriptase, subunit A, domain 1"/>
    <property type="match status" value="1"/>
</dbReference>
<dbReference type="InterPro" id="IPR000477">
    <property type="entry name" value="RT_dom"/>
</dbReference>
<dbReference type="PROSITE" id="PS50878">
    <property type="entry name" value="RT_POL"/>
    <property type="match status" value="1"/>
</dbReference>
<feature type="domain" description="Reverse transcriptase" evidence="1">
    <location>
        <begin position="1"/>
        <end position="161"/>
    </location>
</feature>
<dbReference type="AlphaFoldDB" id="A0A699KA41"/>
<evidence type="ECO:0000259" key="1">
    <source>
        <dbReference type="PROSITE" id="PS50878"/>
    </source>
</evidence>
<accession>A0A699KA41</accession>
<dbReference type="Pfam" id="PF00078">
    <property type="entry name" value="RVT_1"/>
    <property type="match status" value="1"/>
</dbReference>
<dbReference type="InterPro" id="IPR053134">
    <property type="entry name" value="RNA-dir_DNA_polymerase"/>
</dbReference>
<dbReference type="EMBL" id="BKCJ010484386">
    <property type="protein sequence ID" value="GFA76929.1"/>
    <property type="molecule type" value="Genomic_DNA"/>
</dbReference>
<dbReference type="PANTHER" id="PTHR24559:SF427">
    <property type="entry name" value="RNA-DIRECTED DNA POLYMERASE"/>
    <property type="match status" value="1"/>
</dbReference>
<proteinExistence type="predicted"/>